<proteinExistence type="predicted"/>
<dbReference type="PANTHER" id="PTHR24370">
    <property type="entry name" value="OPTICIN"/>
    <property type="match status" value="1"/>
</dbReference>
<dbReference type="PANTHER" id="PTHR24370:SF10">
    <property type="entry name" value="LEUCINE-RICH REPEAT AND WD REPEAT-CONTAINING PROTEIN 1"/>
    <property type="match status" value="1"/>
</dbReference>
<dbReference type="InterPro" id="IPR001680">
    <property type="entry name" value="WD40_rpt"/>
</dbReference>
<keyword evidence="6" id="KW-1185">Reference proteome</keyword>
<reference evidence="5" key="1">
    <citation type="submission" date="2021-12" db="EMBL/GenBank/DDBJ databases">
        <authorList>
            <person name="King R."/>
        </authorList>
    </citation>
    <scope>NUCLEOTIDE SEQUENCE</scope>
</reference>
<dbReference type="GO" id="GO:0005664">
    <property type="term" value="C:nuclear origin of replication recognition complex"/>
    <property type="evidence" value="ECO:0007669"/>
    <property type="project" value="TreeGrafter"/>
</dbReference>
<feature type="domain" description="Leucine-rich repeat and WD repeat-containing protein 1 WD" evidence="4">
    <location>
        <begin position="3"/>
        <end position="87"/>
    </location>
</feature>
<evidence type="ECO:0000259" key="4">
    <source>
        <dbReference type="Pfam" id="PF23215"/>
    </source>
</evidence>
<name>A0A9P0AGR4_BEMTA</name>
<dbReference type="InterPro" id="IPR015943">
    <property type="entry name" value="WD40/YVTN_repeat-like_dom_sf"/>
</dbReference>
<dbReference type="InterPro" id="IPR056160">
    <property type="entry name" value="WD_LRWD1"/>
</dbReference>
<dbReference type="SUPFAM" id="SSF50978">
    <property type="entry name" value="WD40 repeat-like"/>
    <property type="match status" value="1"/>
</dbReference>
<organism evidence="5 6">
    <name type="scientific">Bemisia tabaci</name>
    <name type="common">Sweetpotato whitefly</name>
    <name type="synonym">Aleurodes tabaci</name>
    <dbReference type="NCBI Taxonomy" id="7038"/>
    <lineage>
        <taxon>Eukaryota</taxon>
        <taxon>Metazoa</taxon>
        <taxon>Ecdysozoa</taxon>
        <taxon>Arthropoda</taxon>
        <taxon>Hexapoda</taxon>
        <taxon>Insecta</taxon>
        <taxon>Pterygota</taxon>
        <taxon>Neoptera</taxon>
        <taxon>Paraneoptera</taxon>
        <taxon>Hemiptera</taxon>
        <taxon>Sternorrhyncha</taxon>
        <taxon>Aleyrodoidea</taxon>
        <taxon>Aleyrodidae</taxon>
        <taxon>Aleyrodinae</taxon>
        <taxon>Bemisia</taxon>
    </lineage>
</organism>
<evidence type="ECO:0000313" key="6">
    <source>
        <dbReference type="Proteomes" id="UP001152759"/>
    </source>
</evidence>
<dbReference type="GO" id="GO:0003682">
    <property type="term" value="F:chromatin binding"/>
    <property type="evidence" value="ECO:0007669"/>
    <property type="project" value="TreeGrafter"/>
</dbReference>
<dbReference type="Pfam" id="PF23215">
    <property type="entry name" value="WD_LRWD1"/>
    <property type="match status" value="2"/>
</dbReference>
<dbReference type="KEGG" id="btab:109038634"/>
<dbReference type="GO" id="GO:0071169">
    <property type="term" value="P:establishment of protein localization to chromatin"/>
    <property type="evidence" value="ECO:0007669"/>
    <property type="project" value="TreeGrafter"/>
</dbReference>
<dbReference type="InterPro" id="IPR036322">
    <property type="entry name" value="WD40_repeat_dom_sf"/>
</dbReference>
<accession>A0A9P0AGR4</accession>
<sequence>MDFDPMLFFRCHSCKSDPEPGADTSTQVWYCDFMPDPKNPSQNSNFVATVGGQAICIIDLKEMKVWKNFYCNKSSPKEEFFCSVWINVPYNEFDSALLLAAGSNRGKLYFLSMDQDYSAGEISVVVPPKKGRKKDGIAVNSVCVHIDEKKKETLLCGLSCGLVFAYDMQCATKQVEQKTLIEVQAKSLGSFSLPTQKVAGSFSAPAQVLQLVFCPTTQFILIASDTGLYGVHMPSCDQIASNKHKIFKFKRPDEYRKGEHDLSDSVQVIGDGLISVKYALHGAIFIFDLNHCTMNKNEKEPTMDFVPRYVLEWSNTDNYFLNIGVSRAANLLACGDDQGTIWVYDIKSVKSGKKSDKPIVLPPTAQIAWPDEVIDRDATKKKKLDLKDNEIVINKVTIHSSGQYIVAATNKNTVCLWKRNDDTVNAVKFKETPNKASRSPKSRIV</sequence>
<evidence type="ECO:0000256" key="3">
    <source>
        <dbReference type="ARBA" id="ARBA00022614"/>
    </source>
</evidence>
<keyword evidence="2" id="KW-0158">Chromosome</keyword>
<gene>
    <name evidence="5" type="ORF">BEMITA_LOCUS10081</name>
</gene>
<dbReference type="AlphaFoldDB" id="A0A9P0AGR4"/>
<evidence type="ECO:0000256" key="2">
    <source>
        <dbReference type="ARBA" id="ARBA00022454"/>
    </source>
</evidence>
<dbReference type="SMART" id="SM00320">
    <property type="entry name" value="WD40"/>
    <property type="match status" value="3"/>
</dbReference>
<keyword evidence="3" id="KW-0433">Leucine-rich repeat</keyword>
<dbReference type="Gene3D" id="2.130.10.10">
    <property type="entry name" value="YVTN repeat-like/Quinoprotein amine dehydrogenase"/>
    <property type="match status" value="1"/>
</dbReference>
<dbReference type="GO" id="GO:0006325">
    <property type="term" value="P:chromatin organization"/>
    <property type="evidence" value="ECO:0007669"/>
    <property type="project" value="TreeGrafter"/>
</dbReference>
<comment type="subcellular location">
    <subcellularLocation>
        <location evidence="1">Chromosome</location>
    </subcellularLocation>
</comment>
<evidence type="ECO:0000313" key="5">
    <source>
        <dbReference type="EMBL" id="CAH0391470.1"/>
    </source>
</evidence>
<dbReference type="InterPro" id="IPR052489">
    <property type="entry name" value="LRWD1"/>
</dbReference>
<feature type="domain" description="Leucine-rich repeat and WD repeat-containing protein 1 WD" evidence="4">
    <location>
        <begin position="261"/>
        <end position="418"/>
    </location>
</feature>
<dbReference type="Proteomes" id="UP001152759">
    <property type="component" value="Chromosome 6"/>
</dbReference>
<evidence type="ECO:0000256" key="1">
    <source>
        <dbReference type="ARBA" id="ARBA00004286"/>
    </source>
</evidence>
<dbReference type="EMBL" id="OU963867">
    <property type="protein sequence ID" value="CAH0391470.1"/>
    <property type="molecule type" value="Genomic_DNA"/>
</dbReference>
<protein>
    <recommendedName>
        <fullName evidence="4">Leucine-rich repeat and WD repeat-containing protein 1 WD domain-containing protein</fullName>
    </recommendedName>
</protein>